<dbReference type="PANTHER" id="PTHR12039">
    <property type="entry name" value="NICOTINAMIDE MONONUCLEOTIDE ADENYLYLTRANSFERASE"/>
    <property type="match status" value="1"/>
</dbReference>
<comment type="pathway">
    <text evidence="2">Cofactor biosynthesis; NAD(+) biosynthesis; deamido-NAD(+) from nicotinate D-ribonucleotide: step 1/1.</text>
</comment>
<evidence type="ECO:0000313" key="15">
    <source>
        <dbReference type="EMBL" id="KAL0955860.1"/>
    </source>
</evidence>
<accession>A0ABR3JK50</accession>
<keyword evidence="8 12" id="KW-0067">ATP-binding</keyword>
<evidence type="ECO:0000256" key="4">
    <source>
        <dbReference type="ARBA" id="ARBA00022642"/>
    </source>
</evidence>
<evidence type="ECO:0000256" key="7">
    <source>
        <dbReference type="ARBA" id="ARBA00022741"/>
    </source>
</evidence>
<evidence type="ECO:0000259" key="14">
    <source>
        <dbReference type="Pfam" id="PF01467"/>
    </source>
</evidence>
<evidence type="ECO:0000256" key="6">
    <source>
        <dbReference type="ARBA" id="ARBA00022695"/>
    </source>
</evidence>
<dbReference type="EC" id="2.7.7.18" evidence="12"/>
<comment type="similarity">
    <text evidence="3 12">Belongs to the eukaryotic NMN adenylyltransferase family.</text>
</comment>
<keyword evidence="16" id="KW-1185">Reference proteome</keyword>
<dbReference type="InterPro" id="IPR014729">
    <property type="entry name" value="Rossmann-like_a/b/a_fold"/>
</dbReference>
<evidence type="ECO:0000256" key="9">
    <source>
        <dbReference type="ARBA" id="ARBA00023027"/>
    </source>
</evidence>
<dbReference type="NCBIfam" id="TIGR00482">
    <property type="entry name" value="nicotinate (nicotinamide) nucleotide adenylyltransferase"/>
    <property type="match status" value="1"/>
</dbReference>
<dbReference type="InterPro" id="IPR005248">
    <property type="entry name" value="NadD/NMNAT"/>
</dbReference>
<evidence type="ECO:0000256" key="1">
    <source>
        <dbReference type="ARBA" id="ARBA00004658"/>
    </source>
</evidence>
<dbReference type="Pfam" id="PF01467">
    <property type="entry name" value="CTP_transf_like"/>
    <property type="match status" value="1"/>
</dbReference>
<sequence length="290" mass="32906">MAAPRSQQNEFTNPPNYLFPHHRLLRTMRDSTKTPVVLVACGSFSPVTYLHMRMFEMAKDYVRHSTEFELMGGFLSPVSDDYKKAGLLNSHHRVAMCTLAAEESSSWIMVDSWEAYQSYQRTAVVLDHFDYEINTVLGGVHTKDGEHRDVRVMLLAGSDLIGTMSEPGVWTYADLDHILGRYGTFIVERAGTDMEQATDKLARWRDNIHMITQLVQNDVSSTKVRLFLRRGLSVRYLLPAAVVDYIEQHGLYQDESLLQRSPSSGDLERERREPTSVAKNDAVSMVKASA</sequence>
<protein>
    <recommendedName>
        <fullName evidence="12">Nicotinamide-nucleotide adenylyltransferase</fullName>
        <ecNumber evidence="12">2.7.7.1</ecNumber>
        <ecNumber evidence="12">2.7.7.18</ecNumber>
    </recommendedName>
</protein>
<dbReference type="InterPro" id="IPR045094">
    <property type="entry name" value="NMNAT_euk"/>
</dbReference>
<comment type="catalytic activity">
    <reaction evidence="11 12">
        <text>beta-nicotinamide D-ribonucleotide + ATP + H(+) = diphosphate + NAD(+)</text>
        <dbReference type="Rhea" id="RHEA:21360"/>
        <dbReference type="ChEBI" id="CHEBI:14649"/>
        <dbReference type="ChEBI" id="CHEBI:15378"/>
        <dbReference type="ChEBI" id="CHEBI:30616"/>
        <dbReference type="ChEBI" id="CHEBI:33019"/>
        <dbReference type="ChEBI" id="CHEBI:57540"/>
        <dbReference type="EC" id="2.7.7.1"/>
    </reaction>
</comment>
<keyword evidence="4 12" id="KW-0662">Pyridine nucleotide biosynthesis</keyword>
<evidence type="ECO:0000256" key="3">
    <source>
        <dbReference type="ARBA" id="ARBA00007064"/>
    </source>
</evidence>
<proteinExistence type="inferred from homology"/>
<dbReference type="Gene3D" id="3.40.50.620">
    <property type="entry name" value="HUPs"/>
    <property type="match status" value="1"/>
</dbReference>
<dbReference type="InterPro" id="IPR004821">
    <property type="entry name" value="Cyt_trans-like"/>
</dbReference>
<feature type="region of interest" description="Disordered" evidence="13">
    <location>
        <begin position="261"/>
        <end position="290"/>
    </location>
</feature>
<evidence type="ECO:0000256" key="2">
    <source>
        <dbReference type="ARBA" id="ARBA00005019"/>
    </source>
</evidence>
<comment type="catalytic activity">
    <reaction evidence="10 12">
        <text>nicotinate beta-D-ribonucleotide + ATP + H(+) = deamido-NAD(+) + diphosphate</text>
        <dbReference type="Rhea" id="RHEA:22860"/>
        <dbReference type="ChEBI" id="CHEBI:15378"/>
        <dbReference type="ChEBI" id="CHEBI:30616"/>
        <dbReference type="ChEBI" id="CHEBI:33019"/>
        <dbReference type="ChEBI" id="CHEBI:57502"/>
        <dbReference type="ChEBI" id="CHEBI:58437"/>
        <dbReference type="EC" id="2.7.7.18"/>
    </reaction>
</comment>
<dbReference type="Proteomes" id="UP001556367">
    <property type="component" value="Unassembled WGS sequence"/>
</dbReference>
<keyword evidence="5 12" id="KW-0808">Transferase</keyword>
<keyword evidence="7 12" id="KW-0547">Nucleotide-binding</keyword>
<dbReference type="InterPro" id="IPR051182">
    <property type="entry name" value="Euk_NMN_adenylyltrnsfrase"/>
</dbReference>
<evidence type="ECO:0000256" key="5">
    <source>
        <dbReference type="ARBA" id="ARBA00022679"/>
    </source>
</evidence>
<evidence type="ECO:0000313" key="16">
    <source>
        <dbReference type="Proteomes" id="UP001556367"/>
    </source>
</evidence>
<keyword evidence="9 12" id="KW-0520">NAD</keyword>
<keyword evidence="6 12" id="KW-0548">Nucleotidyltransferase</keyword>
<gene>
    <name evidence="15" type="ORF">HGRIS_002062</name>
</gene>
<comment type="pathway">
    <text evidence="1 12">Cofactor biosynthesis; NAD(+) biosynthesis; NAD(+) from nicotinamide D-ribonucleotide: step 1/1.</text>
</comment>
<evidence type="ECO:0000256" key="13">
    <source>
        <dbReference type="SAM" id="MobiDB-lite"/>
    </source>
</evidence>
<evidence type="ECO:0000256" key="12">
    <source>
        <dbReference type="RuleBase" id="RU362021"/>
    </source>
</evidence>
<evidence type="ECO:0000256" key="8">
    <source>
        <dbReference type="ARBA" id="ARBA00022840"/>
    </source>
</evidence>
<dbReference type="SUPFAM" id="SSF52374">
    <property type="entry name" value="Nucleotidylyl transferase"/>
    <property type="match status" value="1"/>
</dbReference>
<dbReference type="EMBL" id="JASNQZ010000006">
    <property type="protein sequence ID" value="KAL0955860.1"/>
    <property type="molecule type" value="Genomic_DNA"/>
</dbReference>
<reference evidence="16" key="1">
    <citation type="submission" date="2024-06" db="EMBL/GenBank/DDBJ databases">
        <title>Multi-omics analyses provide insights into the biosynthesis of the anticancer antibiotic pleurotin in Hohenbuehelia grisea.</title>
        <authorList>
            <person name="Weaver J.A."/>
            <person name="Alberti F."/>
        </authorList>
    </citation>
    <scope>NUCLEOTIDE SEQUENCE [LARGE SCALE GENOMIC DNA]</scope>
    <source>
        <strain evidence="16">T-177</strain>
    </source>
</reference>
<organism evidence="15 16">
    <name type="scientific">Hohenbuehelia grisea</name>
    <dbReference type="NCBI Taxonomy" id="104357"/>
    <lineage>
        <taxon>Eukaryota</taxon>
        <taxon>Fungi</taxon>
        <taxon>Dikarya</taxon>
        <taxon>Basidiomycota</taxon>
        <taxon>Agaricomycotina</taxon>
        <taxon>Agaricomycetes</taxon>
        <taxon>Agaricomycetidae</taxon>
        <taxon>Agaricales</taxon>
        <taxon>Pleurotineae</taxon>
        <taxon>Pleurotaceae</taxon>
        <taxon>Hohenbuehelia</taxon>
    </lineage>
</organism>
<name>A0ABR3JK50_9AGAR</name>
<comment type="caution">
    <text evidence="15">The sequence shown here is derived from an EMBL/GenBank/DDBJ whole genome shotgun (WGS) entry which is preliminary data.</text>
</comment>
<evidence type="ECO:0000256" key="10">
    <source>
        <dbReference type="ARBA" id="ARBA00048721"/>
    </source>
</evidence>
<dbReference type="PANTHER" id="PTHR12039:SF0">
    <property type="entry name" value="NICOTINAMIDE-NUCLEOTIDE ADENYLYLTRANSFERASE"/>
    <property type="match status" value="1"/>
</dbReference>
<dbReference type="EC" id="2.7.7.1" evidence="12"/>
<feature type="domain" description="Cytidyltransferase-like" evidence="14">
    <location>
        <begin position="39"/>
        <end position="225"/>
    </location>
</feature>
<dbReference type="CDD" id="cd09286">
    <property type="entry name" value="NMNAT_Eukarya"/>
    <property type="match status" value="1"/>
</dbReference>
<evidence type="ECO:0000256" key="11">
    <source>
        <dbReference type="ARBA" id="ARBA00049001"/>
    </source>
</evidence>